<proteinExistence type="predicted"/>
<dbReference type="eggNOG" id="ENOG502R4AJ">
    <property type="taxonomic scope" value="Eukaryota"/>
</dbReference>
<dbReference type="OMA" id="WIRKTDE"/>
<feature type="compositionally biased region" description="Pro residues" evidence="1">
    <location>
        <begin position="7"/>
        <end position="16"/>
    </location>
</feature>
<organism evidence="2">
    <name type="scientific">Oryza brachyantha</name>
    <name type="common">malo sina</name>
    <dbReference type="NCBI Taxonomy" id="4533"/>
    <lineage>
        <taxon>Eukaryota</taxon>
        <taxon>Viridiplantae</taxon>
        <taxon>Streptophyta</taxon>
        <taxon>Embryophyta</taxon>
        <taxon>Tracheophyta</taxon>
        <taxon>Spermatophyta</taxon>
        <taxon>Magnoliopsida</taxon>
        <taxon>Liliopsida</taxon>
        <taxon>Poales</taxon>
        <taxon>Poaceae</taxon>
        <taxon>BOP clade</taxon>
        <taxon>Oryzoideae</taxon>
        <taxon>Oryzeae</taxon>
        <taxon>Oryzinae</taxon>
        <taxon>Oryza</taxon>
    </lineage>
</organism>
<feature type="compositionally biased region" description="Basic residues" evidence="1">
    <location>
        <begin position="59"/>
        <end position="70"/>
    </location>
</feature>
<dbReference type="STRING" id="4533.J3MLA4"/>
<reference evidence="2" key="1">
    <citation type="journal article" date="2013" name="Nat. Commun.">
        <title>Whole-genome sequencing of Oryza brachyantha reveals mechanisms underlying Oryza genome evolution.</title>
        <authorList>
            <person name="Chen J."/>
            <person name="Huang Q."/>
            <person name="Gao D."/>
            <person name="Wang J."/>
            <person name="Lang Y."/>
            <person name="Liu T."/>
            <person name="Li B."/>
            <person name="Bai Z."/>
            <person name="Luis Goicoechea J."/>
            <person name="Liang C."/>
            <person name="Chen C."/>
            <person name="Zhang W."/>
            <person name="Sun S."/>
            <person name="Liao Y."/>
            <person name="Zhang X."/>
            <person name="Yang L."/>
            <person name="Song C."/>
            <person name="Wang M."/>
            <person name="Shi J."/>
            <person name="Liu G."/>
            <person name="Liu J."/>
            <person name="Zhou H."/>
            <person name="Zhou W."/>
            <person name="Yu Q."/>
            <person name="An N."/>
            <person name="Chen Y."/>
            <person name="Cai Q."/>
            <person name="Wang B."/>
            <person name="Liu B."/>
            <person name="Min J."/>
            <person name="Huang Y."/>
            <person name="Wu H."/>
            <person name="Li Z."/>
            <person name="Zhang Y."/>
            <person name="Yin Y."/>
            <person name="Song W."/>
            <person name="Jiang J."/>
            <person name="Jackson S.A."/>
            <person name="Wing R.A."/>
            <person name="Wang J."/>
            <person name="Chen M."/>
        </authorList>
    </citation>
    <scope>NUCLEOTIDE SEQUENCE [LARGE SCALE GENOMIC DNA]</scope>
    <source>
        <strain evidence="2">cv. IRGC 101232</strain>
    </source>
</reference>
<feature type="compositionally biased region" description="Polar residues" evidence="1">
    <location>
        <begin position="74"/>
        <end position="85"/>
    </location>
</feature>
<accession>J3MLA4</accession>
<reference evidence="2" key="2">
    <citation type="submission" date="2013-04" db="UniProtKB">
        <authorList>
            <consortium name="EnsemblPlants"/>
        </authorList>
    </citation>
    <scope>IDENTIFICATION</scope>
</reference>
<feature type="region of interest" description="Disordered" evidence="1">
    <location>
        <begin position="207"/>
        <end position="227"/>
    </location>
</feature>
<dbReference type="InterPro" id="IPR021470">
    <property type="entry name" value="DUF3123"/>
</dbReference>
<feature type="region of interest" description="Disordered" evidence="1">
    <location>
        <begin position="48"/>
        <end position="133"/>
    </location>
</feature>
<sequence length="319" mass="34843">MLEDVPPSSPCSPATPPQVRASHSPISSRARIERCRVVQGFCLLPSSTSTRTRTWPAGHKSKRTPCRLRPHSPSPSTDPRTQHCSSMAHRLRSSDRSRSLGVDAKGRVSKKTSSGSPVNKSSSRGETPAAAPVSFKTGDQVRVRTPVGRLLLSTLRLVLWLGAFVVSDPGDDDDGHLEVLYNGNFPRGDPFRTVRVAIKAVKLPAVDHTAPPSSDSTATAAPRRSKGGGKCKLLLLKEMQANSDAASTRKIKICLHASDAFFIKERIKWVRSMATELFAQHEKGSSLSRFDDSNIKVAPNEHIISRLDSWIRKTDELIS</sequence>
<dbReference type="Gramene" id="OB07G21860.1">
    <property type="protein sequence ID" value="OB07G21860.1"/>
    <property type="gene ID" value="OB07G21860"/>
</dbReference>
<name>J3MLA4_ORYBR</name>
<keyword evidence="3" id="KW-1185">Reference proteome</keyword>
<dbReference type="AlphaFoldDB" id="J3MLA4"/>
<evidence type="ECO:0000313" key="2">
    <source>
        <dbReference type="EnsemblPlants" id="OB07G21860.1"/>
    </source>
</evidence>
<dbReference type="HOGENOM" id="CLU_872581_0_0_1"/>
<dbReference type="Pfam" id="PF11321">
    <property type="entry name" value="DUF3123"/>
    <property type="match status" value="1"/>
</dbReference>
<feature type="compositionally biased region" description="Low complexity" evidence="1">
    <location>
        <begin position="209"/>
        <end position="222"/>
    </location>
</feature>
<dbReference type="EnsemblPlants" id="OB07G21860.1">
    <property type="protein sequence ID" value="OB07G21860.1"/>
    <property type="gene ID" value="OB07G21860"/>
</dbReference>
<evidence type="ECO:0000313" key="3">
    <source>
        <dbReference type="Proteomes" id="UP000006038"/>
    </source>
</evidence>
<feature type="region of interest" description="Disordered" evidence="1">
    <location>
        <begin position="1"/>
        <end position="29"/>
    </location>
</feature>
<evidence type="ECO:0000256" key="1">
    <source>
        <dbReference type="SAM" id="MobiDB-lite"/>
    </source>
</evidence>
<protein>
    <submittedName>
        <fullName evidence="2">Uncharacterized protein</fullName>
    </submittedName>
</protein>
<dbReference type="Proteomes" id="UP000006038">
    <property type="component" value="Chromosome 7"/>
</dbReference>
<feature type="compositionally biased region" description="Polar residues" evidence="1">
    <location>
        <begin position="111"/>
        <end position="125"/>
    </location>
</feature>